<dbReference type="AlphaFoldDB" id="A0DST0"/>
<sequence>MDSKQYYDTKMNYESILPKYILEEVKQRILQQYEEIDEKKVNPQLIDVYTEMIQSDDIVKQHYGILAIRKLISVDHNPIDISQSIIMNNLVPTLIQILDQNSNQLFIFEAIWILTNIVSGTTQQTQVVVKYGGIPTILKHLDSKHLSIIEQVCWALGNIAADVEEYRSQIIGQGGLQRCIEISEQLQLRNNKSLIKICSWTISNLCRGNPNPPIEKYKKQLIKYFSNIIDQFDSNDTLTDVCWALHYISNNNNGLDPQQEFINTGMVPKLITLLRSNQGNPIIFPCVRIIGNILRGSDTQKDYVLNLNILDVFAHLMKSTQLKSLNREICQCISNITAGNYYQIKKVLDNNDIMKTMFTMFQSAVPEVQTEIAWAFSNVTKEIKQQDTMRLVEMGTLEIFATTLNLQRTQTKLKWEILGSLDTIFINCNQINRFQYANFMGQSRSTYPNSLGYMIKYKNVNQKIKTNPNFILNNILIGGNKNAKIEWHFMYNFFKVSNIILIVFVFAVYVLSYTI</sequence>
<dbReference type="PROSITE" id="PS50176">
    <property type="entry name" value="ARM_REPEAT"/>
    <property type="match status" value="1"/>
</dbReference>
<proteinExistence type="inferred from homology"/>
<name>A0DST0_PARTE</name>
<dbReference type="STRING" id="5888.A0DST0"/>
<evidence type="ECO:0000313" key="6">
    <source>
        <dbReference type="EMBL" id="CAK86097.1"/>
    </source>
</evidence>
<dbReference type="HOGENOM" id="CLU_018084_6_1_1"/>
<evidence type="ECO:0000256" key="3">
    <source>
        <dbReference type="ARBA" id="ARBA00022927"/>
    </source>
</evidence>
<organism evidence="6 7">
    <name type="scientific">Paramecium tetraurelia</name>
    <dbReference type="NCBI Taxonomy" id="5888"/>
    <lineage>
        <taxon>Eukaryota</taxon>
        <taxon>Sar</taxon>
        <taxon>Alveolata</taxon>
        <taxon>Ciliophora</taxon>
        <taxon>Intramacronucleata</taxon>
        <taxon>Oligohymenophorea</taxon>
        <taxon>Peniculida</taxon>
        <taxon>Parameciidae</taxon>
        <taxon>Paramecium</taxon>
    </lineage>
</organism>
<keyword evidence="5" id="KW-1133">Transmembrane helix</keyword>
<dbReference type="PANTHER" id="PTHR23316">
    <property type="entry name" value="IMPORTIN ALPHA"/>
    <property type="match status" value="1"/>
</dbReference>
<keyword evidence="7" id="KW-1185">Reference proteome</keyword>
<evidence type="ECO:0000256" key="4">
    <source>
        <dbReference type="PROSITE-ProRule" id="PRU00259"/>
    </source>
</evidence>
<dbReference type="SMART" id="SM00185">
    <property type="entry name" value="ARM"/>
    <property type="match status" value="7"/>
</dbReference>
<evidence type="ECO:0000256" key="1">
    <source>
        <dbReference type="ARBA" id="ARBA00010394"/>
    </source>
</evidence>
<dbReference type="InterPro" id="IPR011989">
    <property type="entry name" value="ARM-like"/>
</dbReference>
<keyword evidence="3" id="KW-0653">Protein transport</keyword>
<dbReference type="eggNOG" id="KOG0166">
    <property type="taxonomic scope" value="Eukaryota"/>
</dbReference>
<dbReference type="GeneID" id="5039279"/>
<keyword evidence="2" id="KW-0813">Transport</keyword>
<dbReference type="EMBL" id="CT868563">
    <property type="protein sequence ID" value="CAK86097.1"/>
    <property type="molecule type" value="Genomic_DNA"/>
</dbReference>
<reference evidence="6 7" key="1">
    <citation type="journal article" date="2006" name="Nature">
        <title>Global trends of whole-genome duplications revealed by the ciliate Paramecium tetraurelia.</title>
        <authorList>
            <consortium name="Genoscope"/>
            <person name="Aury J.-M."/>
            <person name="Jaillon O."/>
            <person name="Duret L."/>
            <person name="Noel B."/>
            <person name="Jubin C."/>
            <person name="Porcel B.M."/>
            <person name="Segurens B."/>
            <person name="Daubin V."/>
            <person name="Anthouard V."/>
            <person name="Aiach N."/>
            <person name="Arnaiz O."/>
            <person name="Billaut A."/>
            <person name="Beisson J."/>
            <person name="Blanc I."/>
            <person name="Bouhouche K."/>
            <person name="Camara F."/>
            <person name="Duharcourt S."/>
            <person name="Guigo R."/>
            <person name="Gogendeau D."/>
            <person name="Katinka M."/>
            <person name="Keller A.-M."/>
            <person name="Kissmehl R."/>
            <person name="Klotz C."/>
            <person name="Koll F."/>
            <person name="Le Moue A."/>
            <person name="Lepere C."/>
            <person name="Malinsky S."/>
            <person name="Nowacki M."/>
            <person name="Nowak J.K."/>
            <person name="Plattner H."/>
            <person name="Poulain J."/>
            <person name="Ruiz F."/>
            <person name="Serrano V."/>
            <person name="Zagulski M."/>
            <person name="Dessen P."/>
            <person name="Betermier M."/>
            <person name="Weissenbach J."/>
            <person name="Scarpelli C."/>
            <person name="Schachter V."/>
            <person name="Sperling L."/>
            <person name="Meyer E."/>
            <person name="Cohen J."/>
            <person name="Wincker P."/>
        </authorList>
    </citation>
    <scope>NUCLEOTIDE SEQUENCE [LARGE SCALE GENOMIC DNA]</scope>
    <source>
        <strain evidence="6 7">Stock d4-2</strain>
    </source>
</reference>
<dbReference type="Proteomes" id="UP000000600">
    <property type="component" value="Unassembled WGS sequence"/>
</dbReference>
<dbReference type="InParanoid" id="A0DST0"/>
<dbReference type="InterPro" id="IPR000225">
    <property type="entry name" value="Armadillo"/>
</dbReference>
<comment type="similarity">
    <text evidence="1">Belongs to the importin alpha family.</text>
</comment>
<accession>A0DST0</accession>
<feature type="transmembrane region" description="Helical" evidence="5">
    <location>
        <begin position="489"/>
        <end position="511"/>
    </location>
</feature>
<dbReference type="InterPro" id="IPR016024">
    <property type="entry name" value="ARM-type_fold"/>
</dbReference>
<keyword evidence="5" id="KW-0472">Membrane</keyword>
<evidence type="ECO:0008006" key="8">
    <source>
        <dbReference type="Google" id="ProtNLM"/>
    </source>
</evidence>
<dbReference type="OrthoDB" id="26248at2759"/>
<keyword evidence="5" id="KW-0812">Transmembrane</keyword>
<feature type="repeat" description="ARM" evidence="4">
    <location>
        <begin position="132"/>
        <end position="175"/>
    </location>
</feature>
<dbReference type="SUPFAM" id="SSF48371">
    <property type="entry name" value="ARM repeat"/>
    <property type="match status" value="1"/>
</dbReference>
<evidence type="ECO:0000256" key="5">
    <source>
        <dbReference type="SAM" id="Phobius"/>
    </source>
</evidence>
<evidence type="ECO:0000313" key="7">
    <source>
        <dbReference type="Proteomes" id="UP000000600"/>
    </source>
</evidence>
<dbReference type="GO" id="GO:0008139">
    <property type="term" value="F:nuclear localization sequence binding"/>
    <property type="evidence" value="ECO:0000318"/>
    <property type="project" value="GO_Central"/>
</dbReference>
<protein>
    <recommendedName>
        <fullName evidence="8">Importin subunit alpha</fullName>
    </recommendedName>
</protein>
<dbReference type="OMA" id="EAIWILT"/>
<dbReference type="RefSeq" id="XP_001453494.1">
    <property type="nucleotide sequence ID" value="XM_001453457.1"/>
</dbReference>
<dbReference type="Pfam" id="PF00514">
    <property type="entry name" value="Arm"/>
    <property type="match status" value="1"/>
</dbReference>
<dbReference type="GO" id="GO:0061608">
    <property type="term" value="F:nuclear import signal receptor activity"/>
    <property type="evidence" value="ECO:0000318"/>
    <property type="project" value="GO_Central"/>
</dbReference>
<dbReference type="Gene3D" id="1.25.10.10">
    <property type="entry name" value="Leucine-rich Repeat Variant"/>
    <property type="match status" value="1"/>
</dbReference>
<dbReference type="KEGG" id="ptm:GSPATT00019790001"/>
<evidence type="ECO:0000256" key="2">
    <source>
        <dbReference type="ARBA" id="ARBA00022448"/>
    </source>
</evidence>
<dbReference type="GO" id="GO:0005634">
    <property type="term" value="C:nucleus"/>
    <property type="evidence" value="ECO:0000318"/>
    <property type="project" value="GO_Central"/>
</dbReference>
<gene>
    <name evidence="6" type="ORF">GSPATT00019790001</name>
</gene>
<dbReference type="GO" id="GO:0006607">
    <property type="term" value="P:NLS-bearing protein import into nucleus"/>
    <property type="evidence" value="ECO:0000318"/>
    <property type="project" value="GO_Central"/>
</dbReference>